<dbReference type="InterPro" id="IPR051010">
    <property type="entry name" value="BCAA_transport"/>
</dbReference>
<dbReference type="Gene3D" id="3.40.50.2300">
    <property type="match status" value="2"/>
</dbReference>
<feature type="signal peptide" evidence="3">
    <location>
        <begin position="1"/>
        <end position="19"/>
    </location>
</feature>
<accession>A0A4R6M200</accession>
<evidence type="ECO:0000259" key="4">
    <source>
        <dbReference type="Pfam" id="PF13458"/>
    </source>
</evidence>
<dbReference type="AlphaFoldDB" id="A0A4R6M200"/>
<feature type="domain" description="Leucine-binding protein" evidence="4">
    <location>
        <begin position="47"/>
        <end position="353"/>
    </location>
</feature>
<comment type="similarity">
    <text evidence="1">Belongs to the leucine-binding protein family.</text>
</comment>
<comment type="caution">
    <text evidence="5">The sequence shown here is derived from an EMBL/GenBank/DDBJ whole genome shotgun (WGS) entry which is preliminary data.</text>
</comment>
<dbReference type="InterPro" id="IPR028082">
    <property type="entry name" value="Peripla_BP_I"/>
</dbReference>
<evidence type="ECO:0000313" key="5">
    <source>
        <dbReference type="EMBL" id="TDO95268.1"/>
    </source>
</evidence>
<reference evidence="5 6" key="1">
    <citation type="submission" date="2019-03" db="EMBL/GenBank/DDBJ databases">
        <title>Subsurface microbial communities from deep shales in Ohio and West Virginia, USA.</title>
        <authorList>
            <person name="Wrighton K."/>
        </authorList>
    </citation>
    <scope>NUCLEOTIDE SEQUENCE [LARGE SCALE GENOMIC DNA]</scope>
    <source>
        <strain evidence="5 6">MA284_T2</strain>
    </source>
</reference>
<organism evidence="5 6">
    <name type="scientific">Halanaerobium saccharolyticum</name>
    <dbReference type="NCBI Taxonomy" id="43595"/>
    <lineage>
        <taxon>Bacteria</taxon>
        <taxon>Bacillati</taxon>
        <taxon>Bacillota</taxon>
        <taxon>Clostridia</taxon>
        <taxon>Halanaerobiales</taxon>
        <taxon>Halanaerobiaceae</taxon>
        <taxon>Halanaerobium</taxon>
    </lineage>
</organism>
<evidence type="ECO:0000313" key="6">
    <source>
        <dbReference type="Proteomes" id="UP000295064"/>
    </source>
</evidence>
<dbReference type="PANTHER" id="PTHR30483">
    <property type="entry name" value="LEUCINE-SPECIFIC-BINDING PROTEIN"/>
    <property type="match status" value="1"/>
</dbReference>
<dbReference type="PROSITE" id="PS51257">
    <property type="entry name" value="PROKAR_LIPOPROTEIN"/>
    <property type="match status" value="1"/>
</dbReference>
<dbReference type="Pfam" id="PF13458">
    <property type="entry name" value="Peripla_BP_6"/>
    <property type="match status" value="1"/>
</dbReference>
<dbReference type="SUPFAM" id="SSF53822">
    <property type="entry name" value="Periplasmic binding protein-like I"/>
    <property type="match status" value="1"/>
</dbReference>
<dbReference type="RefSeq" id="WP_133513697.1">
    <property type="nucleotide sequence ID" value="NZ_SNWX01000001.1"/>
</dbReference>
<protein>
    <submittedName>
        <fullName evidence="5">Amino acid/amide ABC transporter substrate-binding protein (HAAT family)</fullName>
    </submittedName>
</protein>
<gene>
    <name evidence="5" type="ORF">DFR79_101269</name>
</gene>
<dbReference type="OrthoDB" id="9783240at2"/>
<dbReference type="PANTHER" id="PTHR30483:SF6">
    <property type="entry name" value="PERIPLASMIC BINDING PROTEIN OF ABC TRANSPORTER FOR NATURAL AMINO ACIDS"/>
    <property type="match status" value="1"/>
</dbReference>
<proteinExistence type="inferred from homology"/>
<sequence>MLKTIKIIFIMVFASIILSGCTNDLNTESSQEFIKIAAVYPVNQIDTTTAFWNGIELAVREINQNGGINNKELVVEKYDDSASVTEGLEIAEVLSQDQEIKAVIGHWNSSVTLAAAAIYEENKKIMITPASTSPRINQQGYKYIFQHISDDKKFAEMMAELALKENYKRIAVYYADDEYGFELSNYFIRSAENKKINIIDRIPIVIERERVFKLLEKWEVLDVEAVFIADVLSESGRILRLFADADSELPVISATGFNRKNFIKDYSHYLPVSYLSTTFNPESSNENTQNFINSYKKEYNDLPDMWSAHAYEIIGILAEVLKKSDMNSAVDIAENLKQISKFKGLTGDLNYSQTGVLKGQDKYIKIIKEGKISYMINSEMVGGIYNE</sequence>
<evidence type="ECO:0000256" key="2">
    <source>
        <dbReference type="ARBA" id="ARBA00022729"/>
    </source>
</evidence>
<evidence type="ECO:0000256" key="3">
    <source>
        <dbReference type="SAM" id="SignalP"/>
    </source>
</evidence>
<feature type="chain" id="PRO_5038686664" evidence="3">
    <location>
        <begin position="20"/>
        <end position="387"/>
    </location>
</feature>
<dbReference type="InterPro" id="IPR028081">
    <property type="entry name" value="Leu-bd"/>
</dbReference>
<dbReference type="Proteomes" id="UP000295064">
    <property type="component" value="Unassembled WGS sequence"/>
</dbReference>
<evidence type="ECO:0000256" key="1">
    <source>
        <dbReference type="ARBA" id="ARBA00010062"/>
    </source>
</evidence>
<name>A0A4R6M200_9FIRM</name>
<dbReference type="EMBL" id="SNWX01000001">
    <property type="protein sequence ID" value="TDO95268.1"/>
    <property type="molecule type" value="Genomic_DNA"/>
</dbReference>
<keyword evidence="2 3" id="KW-0732">Signal</keyword>